<keyword evidence="5" id="KW-0862">Zinc</keyword>
<feature type="compositionally biased region" description="Basic and acidic residues" evidence="7">
    <location>
        <begin position="1"/>
        <end position="14"/>
    </location>
</feature>
<dbReference type="InterPro" id="IPR001915">
    <property type="entry name" value="Peptidase_M48"/>
</dbReference>
<accession>M1PQ74</accession>
<protein>
    <submittedName>
        <fullName evidence="9">Peptidase, M48 family</fullName>
    </submittedName>
</protein>
<dbReference type="InterPro" id="IPR051156">
    <property type="entry name" value="Mito/Outer_Membr_Metalloprot"/>
</dbReference>
<evidence type="ECO:0000256" key="3">
    <source>
        <dbReference type="ARBA" id="ARBA00022723"/>
    </source>
</evidence>
<dbReference type="PANTHER" id="PTHR22726">
    <property type="entry name" value="METALLOENDOPEPTIDASE OMA1"/>
    <property type="match status" value="1"/>
</dbReference>
<name>M1PQ74_9ZZZZ</name>
<dbReference type="GO" id="GO:0051603">
    <property type="term" value="P:proteolysis involved in protein catabolic process"/>
    <property type="evidence" value="ECO:0007669"/>
    <property type="project" value="TreeGrafter"/>
</dbReference>
<dbReference type="GO" id="GO:0016020">
    <property type="term" value="C:membrane"/>
    <property type="evidence" value="ECO:0007669"/>
    <property type="project" value="TreeGrafter"/>
</dbReference>
<dbReference type="Pfam" id="PF01435">
    <property type="entry name" value="Peptidase_M48"/>
    <property type="match status" value="1"/>
</dbReference>
<dbReference type="EMBL" id="JX684087">
    <property type="protein sequence ID" value="AGF93305.1"/>
    <property type="molecule type" value="Genomic_DNA"/>
</dbReference>
<organism evidence="9">
    <name type="scientific">uncultured organism</name>
    <dbReference type="NCBI Taxonomy" id="155900"/>
    <lineage>
        <taxon>unclassified sequences</taxon>
        <taxon>environmental samples</taxon>
    </lineage>
</organism>
<keyword evidence="6" id="KW-0482">Metalloprotease</keyword>
<evidence type="ECO:0000256" key="5">
    <source>
        <dbReference type="ARBA" id="ARBA00022833"/>
    </source>
</evidence>
<keyword evidence="3" id="KW-0479">Metal-binding</keyword>
<dbReference type="PANTHER" id="PTHR22726:SF1">
    <property type="entry name" value="METALLOENDOPEPTIDASE OMA1, MITOCHONDRIAL"/>
    <property type="match status" value="1"/>
</dbReference>
<evidence type="ECO:0000313" key="9">
    <source>
        <dbReference type="EMBL" id="AGF93305.1"/>
    </source>
</evidence>
<feature type="domain" description="Peptidase M48" evidence="8">
    <location>
        <begin position="39"/>
        <end position="119"/>
    </location>
</feature>
<gene>
    <name evidence="9" type="ORF">FLSS-21_0030</name>
</gene>
<evidence type="ECO:0000256" key="6">
    <source>
        <dbReference type="ARBA" id="ARBA00023049"/>
    </source>
</evidence>
<feature type="region of interest" description="Disordered" evidence="7">
    <location>
        <begin position="1"/>
        <end position="21"/>
    </location>
</feature>
<dbReference type="GO" id="GO:0004222">
    <property type="term" value="F:metalloendopeptidase activity"/>
    <property type="evidence" value="ECO:0007669"/>
    <property type="project" value="InterPro"/>
</dbReference>
<evidence type="ECO:0000259" key="8">
    <source>
        <dbReference type="Pfam" id="PF01435"/>
    </source>
</evidence>
<sequence>MPSESADLKAERSVSSDTIAAQKGVGKIGTLNMDGEEGKKYRNMIGDLQGVLFDRGLDKTMEYEADQSAMECAYRTGYDPRGMIRVLEMLQANRKNAKKKGSWFSTHPPLDSRLQRCRKHLGKYPDAASLATVEDRFMRYRKLI</sequence>
<evidence type="ECO:0000256" key="7">
    <source>
        <dbReference type="SAM" id="MobiDB-lite"/>
    </source>
</evidence>
<keyword evidence="2" id="KW-0645">Protease</keyword>
<reference evidence="9" key="1">
    <citation type="journal article" date="2013" name="Syst. Appl. Microbiol.">
        <title>New insights into the archaeal diversity of a hypersaline microbial mat obtained by a metagenomic approach.</title>
        <authorList>
            <person name="Lopez-Lopez A."/>
            <person name="Richter M."/>
            <person name="Pena A."/>
            <person name="Tamames J."/>
            <person name="Rossello-Mora R."/>
        </authorList>
    </citation>
    <scope>NUCLEOTIDE SEQUENCE</scope>
</reference>
<evidence type="ECO:0000256" key="2">
    <source>
        <dbReference type="ARBA" id="ARBA00022670"/>
    </source>
</evidence>
<keyword evidence="4" id="KW-0378">Hydrolase</keyword>
<comment type="cofactor">
    <cofactor evidence="1">
        <name>Zn(2+)</name>
        <dbReference type="ChEBI" id="CHEBI:29105"/>
    </cofactor>
</comment>
<dbReference type="GO" id="GO:0046872">
    <property type="term" value="F:metal ion binding"/>
    <property type="evidence" value="ECO:0007669"/>
    <property type="project" value="UniProtKB-KW"/>
</dbReference>
<dbReference type="AlphaFoldDB" id="M1PQ74"/>
<evidence type="ECO:0000256" key="4">
    <source>
        <dbReference type="ARBA" id="ARBA00022801"/>
    </source>
</evidence>
<evidence type="ECO:0000256" key="1">
    <source>
        <dbReference type="ARBA" id="ARBA00001947"/>
    </source>
</evidence>
<proteinExistence type="predicted"/>